<dbReference type="SUPFAM" id="SSF52540">
    <property type="entry name" value="P-loop containing nucleoside triphosphate hydrolases"/>
    <property type="match status" value="1"/>
</dbReference>
<evidence type="ECO:0000256" key="4">
    <source>
        <dbReference type="SAM" id="Coils"/>
    </source>
</evidence>
<dbReference type="PANTHER" id="PTHR11361">
    <property type="entry name" value="DNA MISMATCH REPAIR PROTEIN MUTS FAMILY MEMBER"/>
    <property type="match status" value="1"/>
</dbReference>
<dbReference type="RefSeq" id="WP_377179980.1">
    <property type="nucleotide sequence ID" value="NZ_JBHTMY010000003.1"/>
</dbReference>
<sequence length="752" mass="86494">MSKITQNTLNDLEFEQVLKIISGFCLTDLGKEQVLHIKPFANIKKLLTELAITNEYLSSFQNNNRIPNHYFEEISKELLYVRIVDSYLEGKALLKLSAVSKTVLILKQFFEKFKEIYPNLHEQSLEVAYEPAVSKLIEKYITNFGEVKDDSSIELSVIRRRINHARGQISASFNKSLGHYSSLGYLDDIKESVVENQRVLAVQAMNRKKVKGSILGSSKTGSIVYIAPESTLKFTRELNILEYEEKEELIKILRKLTDELRPFEDILRNQQTYLTALDVSGSKAKYAHDINACLPKISKEKIIDLQNAYHPLLWAENKKKKVKTIPQSIRLDAEQRIIVISGPNAGGKSITLKTVGLLQVMLQSAILIPVNEKSRATFFDKILTDIGDNQSIENHLSTYSYRLKNMRQFLEKCNKNTLFLIDEFGTGSDPELGGALAEVFLEEFYENGSYGIITTHYANLKVLADELPEVLNANMQFDQKTLEPLYKLITGQAGSSFTFEVAQKNGIPFRLINRAKKKVEREKIRLDKTIAKLQTERNVLRKTSEELEKEKALAEESSQILAEKQAKIQAKVNQFQELYDQNQKMLMYGRQLNQILHKFFQSENKKELKDQLMKWVGMEHAKHKKQIEEKKSKVIDKVDLSQAKPISKRERKKINEQVRKEEKIKKDALLKVEQEILEEVKKVRKIKIAKEKKIAREQSDYEFKVNDRVRMIEGTAKGTIEKIEKNVATINYGMFTAKTNVDQLELVESGKK</sequence>
<accession>A0ABW3Y3K3</accession>
<dbReference type="InterPro" id="IPR036187">
    <property type="entry name" value="DNA_mismatch_repair_MutS_sf"/>
</dbReference>
<keyword evidence="4" id="KW-0175">Coiled coil</keyword>
<evidence type="ECO:0000313" key="8">
    <source>
        <dbReference type="Proteomes" id="UP001597201"/>
    </source>
</evidence>
<reference evidence="8" key="1">
    <citation type="journal article" date="2019" name="Int. J. Syst. Evol. Microbiol.">
        <title>The Global Catalogue of Microorganisms (GCM) 10K type strain sequencing project: providing services to taxonomists for standard genome sequencing and annotation.</title>
        <authorList>
            <consortium name="The Broad Institute Genomics Platform"/>
            <consortium name="The Broad Institute Genome Sequencing Center for Infectious Disease"/>
            <person name="Wu L."/>
            <person name="Ma J."/>
        </authorList>
    </citation>
    <scope>NUCLEOTIDE SEQUENCE [LARGE SCALE GENOMIC DNA]</scope>
    <source>
        <strain evidence="8">CCUG 61485</strain>
    </source>
</reference>
<evidence type="ECO:0000256" key="2">
    <source>
        <dbReference type="ARBA" id="ARBA00022840"/>
    </source>
</evidence>
<dbReference type="InterPro" id="IPR007696">
    <property type="entry name" value="DNA_mismatch_repair_MutS_core"/>
</dbReference>
<dbReference type="InterPro" id="IPR027417">
    <property type="entry name" value="P-loop_NTPase"/>
</dbReference>
<dbReference type="Pfam" id="PF00488">
    <property type="entry name" value="MutS_V"/>
    <property type="match status" value="1"/>
</dbReference>
<evidence type="ECO:0000259" key="6">
    <source>
        <dbReference type="SMART" id="SM00534"/>
    </source>
</evidence>
<dbReference type="NCBIfam" id="TIGR01069">
    <property type="entry name" value="mutS2"/>
    <property type="match status" value="1"/>
</dbReference>
<dbReference type="PANTHER" id="PTHR11361:SF14">
    <property type="entry name" value="DNA MISMATCH REPAIR PROTEIN MUTS, TYPE 2"/>
    <property type="match status" value="1"/>
</dbReference>
<evidence type="ECO:0000259" key="5">
    <source>
        <dbReference type="SMART" id="SM00533"/>
    </source>
</evidence>
<dbReference type="SMART" id="SM00533">
    <property type="entry name" value="MUTSd"/>
    <property type="match status" value="1"/>
</dbReference>
<organism evidence="7 8">
    <name type="scientific">Namhaeicola litoreus</name>
    <dbReference type="NCBI Taxonomy" id="1052145"/>
    <lineage>
        <taxon>Bacteria</taxon>
        <taxon>Pseudomonadati</taxon>
        <taxon>Bacteroidota</taxon>
        <taxon>Flavobacteriia</taxon>
        <taxon>Flavobacteriales</taxon>
        <taxon>Flavobacteriaceae</taxon>
        <taxon>Namhaeicola</taxon>
    </lineage>
</organism>
<feature type="domain" description="DNA mismatch repair protein MutS core" evidence="5">
    <location>
        <begin position="12"/>
        <end position="316"/>
    </location>
</feature>
<evidence type="ECO:0000256" key="1">
    <source>
        <dbReference type="ARBA" id="ARBA00022741"/>
    </source>
</evidence>
<gene>
    <name evidence="7" type="ORF">ACFQ39_08275</name>
</gene>
<dbReference type="InterPro" id="IPR000432">
    <property type="entry name" value="DNA_mismatch_repair_MutS_C"/>
</dbReference>
<name>A0ABW3Y3K3_9FLAO</name>
<evidence type="ECO:0000256" key="3">
    <source>
        <dbReference type="ARBA" id="ARBA00023125"/>
    </source>
</evidence>
<dbReference type="EMBL" id="JBHTMY010000003">
    <property type="protein sequence ID" value="MFD1315607.1"/>
    <property type="molecule type" value="Genomic_DNA"/>
</dbReference>
<keyword evidence="8" id="KW-1185">Reference proteome</keyword>
<dbReference type="Proteomes" id="UP001597201">
    <property type="component" value="Unassembled WGS sequence"/>
</dbReference>
<dbReference type="PIRSF" id="PIRSF005814">
    <property type="entry name" value="MutS_YshD"/>
    <property type="match status" value="1"/>
</dbReference>
<keyword evidence="3" id="KW-0238">DNA-binding</keyword>
<evidence type="ECO:0000313" key="7">
    <source>
        <dbReference type="EMBL" id="MFD1315607.1"/>
    </source>
</evidence>
<dbReference type="SUPFAM" id="SSF48334">
    <property type="entry name" value="DNA repair protein MutS, domain III"/>
    <property type="match status" value="1"/>
</dbReference>
<proteinExistence type="predicted"/>
<dbReference type="Gene3D" id="3.40.50.300">
    <property type="entry name" value="P-loop containing nucleotide triphosphate hydrolases"/>
    <property type="match status" value="1"/>
</dbReference>
<feature type="coiled-coil region" evidence="4">
    <location>
        <begin position="512"/>
        <end position="581"/>
    </location>
</feature>
<feature type="domain" description="DNA mismatch repair proteins mutS family" evidence="6">
    <location>
        <begin position="335"/>
        <end position="520"/>
    </location>
</feature>
<keyword evidence="1" id="KW-0547">Nucleotide-binding</keyword>
<keyword evidence="2" id="KW-0067">ATP-binding</keyword>
<dbReference type="SMART" id="SM00534">
    <property type="entry name" value="MUTSac"/>
    <property type="match status" value="1"/>
</dbReference>
<comment type="caution">
    <text evidence="7">The sequence shown here is derived from an EMBL/GenBank/DDBJ whole genome shotgun (WGS) entry which is preliminary data.</text>
</comment>
<protein>
    <submittedName>
        <fullName evidence="7">DNA mismatch repair protein MutS</fullName>
    </submittedName>
</protein>
<dbReference type="InterPro" id="IPR005747">
    <property type="entry name" value="MutS2"/>
</dbReference>
<dbReference type="InterPro" id="IPR045076">
    <property type="entry name" value="MutS"/>
</dbReference>